<dbReference type="AlphaFoldDB" id="R7TBS8"/>
<accession>R7TBS8</accession>
<name>R7TBS8_CAPTE</name>
<dbReference type="HOGENOM" id="CLU_863952_0_0_1"/>
<dbReference type="EMBL" id="KB311602">
    <property type="protein sequence ID" value="ELT88942.1"/>
    <property type="molecule type" value="Genomic_DNA"/>
</dbReference>
<dbReference type="EMBL" id="AMQN01015104">
    <property type="status" value="NOT_ANNOTATED_CDS"/>
    <property type="molecule type" value="Genomic_DNA"/>
</dbReference>
<keyword evidence="4" id="KW-1185">Reference proteome</keyword>
<evidence type="ECO:0000313" key="2">
    <source>
        <dbReference type="EMBL" id="ELT88942.1"/>
    </source>
</evidence>
<reference evidence="3" key="3">
    <citation type="submission" date="2015-06" db="UniProtKB">
        <authorList>
            <consortium name="EnsemblMetazoa"/>
        </authorList>
    </citation>
    <scope>IDENTIFICATION</scope>
</reference>
<dbReference type="EnsemblMetazoa" id="CapteT209347">
    <property type="protein sequence ID" value="CapteP209347"/>
    <property type="gene ID" value="CapteG209347"/>
</dbReference>
<reference evidence="4" key="1">
    <citation type="submission" date="2012-12" db="EMBL/GenBank/DDBJ databases">
        <authorList>
            <person name="Hellsten U."/>
            <person name="Grimwood J."/>
            <person name="Chapman J.A."/>
            <person name="Shapiro H."/>
            <person name="Aerts A."/>
            <person name="Otillar R.P."/>
            <person name="Terry A.Y."/>
            <person name="Boore J.L."/>
            <person name="Simakov O."/>
            <person name="Marletaz F."/>
            <person name="Cho S.-J."/>
            <person name="Edsinger-Gonzales E."/>
            <person name="Havlak P."/>
            <person name="Kuo D.-H."/>
            <person name="Larsson T."/>
            <person name="Lv J."/>
            <person name="Arendt D."/>
            <person name="Savage R."/>
            <person name="Osoegawa K."/>
            <person name="de Jong P."/>
            <person name="Lindberg D.R."/>
            <person name="Seaver E.C."/>
            <person name="Weisblat D.A."/>
            <person name="Putnam N.H."/>
            <person name="Grigoriev I.V."/>
            <person name="Rokhsar D.S."/>
        </authorList>
    </citation>
    <scope>NUCLEOTIDE SEQUENCE</scope>
    <source>
        <strain evidence="4">I ESC-2004</strain>
    </source>
</reference>
<feature type="region of interest" description="Disordered" evidence="1">
    <location>
        <begin position="201"/>
        <end position="224"/>
    </location>
</feature>
<evidence type="ECO:0000313" key="4">
    <source>
        <dbReference type="Proteomes" id="UP000014760"/>
    </source>
</evidence>
<feature type="region of interest" description="Disordered" evidence="1">
    <location>
        <begin position="276"/>
        <end position="322"/>
    </location>
</feature>
<evidence type="ECO:0000313" key="3">
    <source>
        <dbReference type="EnsemblMetazoa" id="CapteP209347"/>
    </source>
</evidence>
<protein>
    <submittedName>
        <fullName evidence="2 3">Uncharacterized protein</fullName>
    </submittedName>
</protein>
<evidence type="ECO:0000256" key="1">
    <source>
        <dbReference type="SAM" id="MobiDB-lite"/>
    </source>
</evidence>
<sequence>MLDENASKQFTVSELVNKMDENLSDAKINTAAIGQTMTLAARPRTITPSILMALGIKLEFQYGSRLCDSENVRLSVEKNRPSCPVSSCSILWTTWINTISLDGNGKIHGMGMISAVTLGGKRQNLTAPVSRIHVTPNQLSDMNRVNIEIFEADINLSSLKYNMSNFPNPAHPTNFDLLWKFAWSFRQSCPNWSGFMQMVNRRKDPVQGSEKKNQSPRSRDLKGEIPSDLRCDVIKHQLRYSGHDCLRNSGKITNQIKRRENWLKIWTLSRYLMHQKWKGKERKGKERKGKERKGKERKGKERKGKERKGKERKGKERKGKNE</sequence>
<organism evidence="2">
    <name type="scientific">Capitella teleta</name>
    <name type="common">Polychaete worm</name>
    <dbReference type="NCBI Taxonomy" id="283909"/>
    <lineage>
        <taxon>Eukaryota</taxon>
        <taxon>Metazoa</taxon>
        <taxon>Spiralia</taxon>
        <taxon>Lophotrochozoa</taxon>
        <taxon>Annelida</taxon>
        <taxon>Polychaeta</taxon>
        <taxon>Sedentaria</taxon>
        <taxon>Scolecida</taxon>
        <taxon>Capitellidae</taxon>
        <taxon>Capitella</taxon>
    </lineage>
</organism>
<gene>
    <name evidence="2" type="ORF">CAPTEDRAFT_209347</name>
</gene>
<reference evidence="2 4" key="2">
    <citation type="journal article" date="2013" name="Nature">
        <title>Insights into bilaterian evolution from three spiralian genomes.</title>
        <authorList>
            <person name="Simakov O."/>
            <person name="Marletaz F."/>
            <person name="Cho S.J."/>
            <person name="Edsinger-Gonzales E."/>
            <person name="Havlak P."/>
            <person name="Hellsten U."/>
            <person name="Kuo D.H."/>
            <person name="Larsson T."/>
            <person name="Lv J."/>
            <person name="Arendt D."/>
            <person name="Savage R."/>
            <person name="Osoegawa K."/>
            <person name="de Jong P."/>
            <person name="Grimwood J."/>
            <person name="Chapman J.A."/>
            <person name="Shapiro H."/>
            <person name="Aerts A."/>
            <person name="Otillar R.P."/>
            <person name="Terry A.Y."/>
            <person name="Boore J.L."/>
            <person name="Grigoriev I.V."/>
            <person name="Lindberg D.R."/>
            <person name="Seaver E.C."/>
            <person name="Weisblat D.A."/>
            <person name="Putnam N.H."/>
            <person name="Rokhsar D.S."/>
        </authorList>
    </citation>
    <scope>NUCLEOTIDE SEQUENCE</scope>
    <source>
        <strain evidence="2 4">I ESC-2004</strain>
    </source>
</reference>
<dbReference type="Proteomes" id="UP000014760">
    <property type="component" value="Unassembled WGS sequence"/>
</dbReference>
<proteinExistence type="predicted"/>